<organism evidence="4">
    <name type="scientific">Nippostrongylus brasiliensis</name>
    <name type="common">Rat hookworm</name>
    <dbReference type="NCBI Taxonomy" id="27835"/>
    <lineage>
        <taxon>Eukaryota</taxon>
        <taxon>Metazoa</taxon>
        <taxon>Ecdysozoa</taxon>
        <taxon>Nematoda</taxon>
        <taxon>Chromadorea</taxon>
        <taxon>Rhabditida</taxon>
        <taxon>Rhabditina</taxon>
        <taxon>Rhabditomorpha</taxon>
        <taxon>Strongyloidea</taxon>
        <taxon>Heligmosomidae</taxon>
        <taxon>Nippostrongylus</taxon>
    </lineage>
</organism>
<dbReference type="GO" id="GO:0051560">
    <property type="term" value="P:mitochondrial calcium ion homeostasis"/>
    <property type="evidence" value="ECO:0007669"/>
    <property type="project" value="InterPro"/>
</dbReference>
<reference evidence="4" key="1">
    <citation type="submission" date="2017-02" db="UniProtKB">
        <authorList>
            <consortium name="WormBaseParasite"/>
        </authorList>
    </citation>
    <scope>IDENTIFICATION</scope>
</reference>
<dbReference type="PANTHER" id="PTHR21519:SF1">
    <property type="entry name" value="PDZ DOMAIN-CONTAINING PROTEIN 8"/>
    <property type="match status" value="1"/>
</dbReference>
<evidence type="ECO:0000256" key="1">
    <source>
        <dbReference type="SAM" id="MobiDB-lite"/>
    </source>
</evidence>
<proteinExistence type="predicted"/>
<dbReference type="GO" id="GO:0044233">
    <property type="term" value="C:mitochondria-associated endoplasmic reticulum membrane contact site"/>
    <property type="evidence" value="ECO:0007669"/>
    <property type="project" value="InterPro"/>
</dbReference>
<evidence type="ECO:0000313" key="3">
    <source>
        <dbReference type="Proteomes" id="UP000271162"/>
    </source>
</evidence>
<reference evidence="2 3" key="2">
    <citation type="submission" date="2018-11" db="EMBL/GenBank/DDBJ databases">
        <authorList>
            <consortium name="Pathogen Informatics"/>
        </authorList>
    </citation>
    <scope>NUCLEOTIDE SEQUENCE [LARGE SCALE GENOMIC DNA]</scope>
</reference>
<protein>
    <submittedName>
        <fullName evidence="2 4">Uncharacterized protein</fullName>
    </submittedName>
</protein>
<dbReference type="WBParaSite" id="NBR_0002056001-mRNA-1">
    <property type="protein sequence ID" value="NBR_0002056001-mRNA-1"/>
    <property type="gene ID" value="NBR_0002056001"/>
</dbReference>
<dbReference type="EMBL" id="UYSL01025280">
    <property type="protein sequence ID" value="VDL84298.1"/>
    <property type="molecule type" value="Genomic_DNA"/>
</dbReference>
<dbReference type="GO" id="GO:0005739">
    <property type="term" value="C:mitochondrion"/>
    <property type="evidence" value="ECO:0007669"/>
    <property type="project" value="GOC"/>
</dbReference>
<evidence type="ECO:0000313" key="2">
    <source>
        <dbReference type="EMBL" id="VDL84298.1"/>
    </source>
</evidence>
<accession>A0A0N4YTI8</accession>
<feature type="region of interest" description="Disordered" evidence="1">
    <location>
        <begin position="171"/>
        <end position="235"/>
    </location>
</feature>
<feature type="compositionally biased region" description="Polar residues" evidence="1">
    <location>
        <begin position="188"/>
        <end position="201"/>
    </location>
</feature>
<dbReference type="GO" id="GO:1990456">
    <property type="term" value="P:mitochondrion-endoplasmic reticulum membrane tethering"/>
    <property type="evidence" value="ECO:0007669"/>
    <property type="project" value="InterPro"/>
</dbReference>
<gene>
    <name evidence="2" type="ORF">NBR_LOCUS20561</name>
</gene>
<feature type="region of interest" description="Disordered" evidence="1">
    <location>
        <begin position="1"/>
        <end position="28"/>
    </location>
</feature>
<dbReference type="STRING" id="27835.A0A0N4YTI8"/>
<dbReference type="AlphaFoldDB" id="A0A0N4YTI8"/>
<evidence type="ECO:0000313" key="4">
    <source>
        <dbReference type="WBParaSite" id="NBR_0002056001-mRNA-1"/>
    </source>
</evidence>
<dbReference type="Proteomes" id="UP000271162">
    <property type="component" value="Unassembled WGS sequence"/>
</dbReference>
<dbReference type="PANTHER" id="PTHR21519">
    <property type="entry name" value="PDZ DOMAIN-CONTAINING PROTEIN 8"/>
    <property type="match status" value="1"/>
</dbReference>
<name>A0A0N4YTI8_NIPBR</name>
<dbReference type="InterPro" id="IPR039275">
    <property type="entry name" value="PDZD8"/>
</dbReference>
<keyword evidence="3" id="KW-1185">Reference proteome</keyword>
<sequence>MTEKFTSWRKGASAAARTDLETNSNRSSQLPNLVCDTAVEEELSSPIASIQGCLPDLLPKLDGSPFIRHLYFQPGNAYNEQTISHAKALGKEIFSNLKGEERKAKINEQIDRIQLAIRETKDGRLAAFKDEAEAKPGSTFEGLDERLQALAVLMLHYCAALQDCESQDREVETSVVHSSEAPPEESADSNLLSSASGNNEESPPHQPSVVMFEPSTPLPDQEEVTMTSASGELDQAFIVDDVSDVGLER</sequence>